<feature type="transmembrane region" description="Helical" evidence="1">
    <location>
        <begin position="40"/>
        <end position="61"/>
    </location>
</feature>
<dbReference type="InterPro" id="IPR018723">
    <property type="entry name" value="DUF2254_membrane"/>
</dbReference>
<keyword evidence="3" id="KW-1185">Reference proteome</keyword>
<reference evidence="2" key="1">
    <citation type="submission" date="2024-05" db="EMBL/GenBank/DDBJ databases">
        <title>Alkalihalobacillus sp. strain MEB203 novel alkaliphilic bacterium from Lonar Lake, India.</title>
        <authorList>
            <person name="Joshi A."/>
            <person name="Thite S."/>
            <person name="Mengade P."/>
        </authorList>
    </citation>
    <scope>NUCLEOTIDE SEQUENCE</scope>
    <source>
        <strain evidence="2">MEB 203</strain>
    </source>
</reference>
<keyword evidence="1" id="KW-0812">Transmembrane</keyword>
<keyword evidence="1" id="KW-1133">Transmembrane helix</keyword>
<proteinExistence type="predicted"/>
<dbReference type="RefSeq" id="WP_275118221.1">
    <property type="nucleotide sequence ID" value="NZ_JAOTPO010000005.1"/>
</dbReference>
<feature type="transmembrane region" description="Helical" evidence="1">
    <location>
        <begin position="112"/>
        <end position="130"/>
    </location>
</feature>
<evidence type="ECO:0000313" key="3">
    <source>
        <dbReference type="Proteomes" id="UP001148125"/>
    </source>
</evidence>
<comment type="caution">
    <text evidence="2">The sequence shown here is derived from an EMBL/GenBank/DDBJ whole genome shotgun (WGS) entry which is preliminary data.</text>
</comment>
<evidence type="ECO:0000313" key="2">
    <source>
        <dbReference type="EMBL" id="MDE5413603.1"/>
    </source>
</evidence>
<feature type="transmembrane region" description="Helical" evidence="1">
    <location>
        <begin position="137"/>
        <end position="160"/>
    </location>
</feature>
<feature type="transmembrane region" description="Helical" evidence="1">
    <location>
        <begin position="73"/>
        <end position="92"/>
    </location>
</feature>
<evidence type="ECO:0000256" key="1">
    <source>
        <dbReference type="SAM" id="Phobius"/>
    </source>
</evidence>
<dbReference type="Proteomes" id="UP001148125">
    <property type="component" value="Unassembled WGS sequence"/>
</dbReference>
<protein>
    <submittedName>
        <fullName evidence="2">DUF2254 domain-containing protein</fullName>
    </submittedName>
</protein>
<accession>A0ABT5VDR4</accession>
<keyword evidence="1" id="KW-0472">Membrane</keyword>
<name>A0ABT5VDR4_9BACI</name>
<dbReference type="EMBL" id="JAOTPO010000005">
    <property type="protein sequence ID" value="MDE5413603.1"/>
    <property type="molecule type" value="Genomic_DNA"/>
</dbReference>
<gene>
    <name evidence="2" type="ORF">N7Z68_09405</name>
</gene>
<feature type="transmembrane region" description="Helical" evidence="1">
    <location>
        <begin position="12"/>
        <end position="34"/>
    </location>
</feature>
<dbReference type="Pfam" id="PF10011">
    <property type="entry name" value="DUF2254"/>
    <property type="match status" value="1"/>
</dbReference>
<sequence length="444" mass="51192">MMSRLQTRLLQLRSSFLFLPSFYSLIAIALAVLFVQIDYYIFYSTRLGAILPSVFFTDLALAQTLLGAISASLLTMTTISFSTIMVVLTTYLSQFSPRTLQNFVNDHHTQRILGVFISGFIFSIVTLLLLRERDGVSLFFSPTVAVIYAIICVGFFVFFIHHVSLWIQVSNLIHQISRNTVDAIQKNYHNKENSYHDAPWDDWESAEIKRTEPLFVHVEKPGYLQLIELEALIEQAKQDDVIIEMKFQLGDYVDTFTPFLHIWPLAKNIDSNSYLPYFLIGHERVTVQDIDFGLTKLVEICLKALSPGINDPNTAVSCINELGKVLTVLGQKNVERAFYNDDKRALRLMLKQKHFRDYLYHSFYQIRHYANDDVSVISAIIEALIVIASHNDREVKQEIHSFSEYIIEGMNGMKFLSLDEHYLHQKLEKLAIHTKPKDDPHHNF</sequence>
<organism evidence="2 3">
    <name type="scientific">Alkalihalobacterium chitinilyticum</name>
    <dbReference type="NCBI Taxonomy" id="2980103"/>
    <lineage>
        <taxon>Bacteria</taxon>
        <taxon>Bacillati</taxon>
        <taxon>Bacillota</taxon>
        <taxon>Bacilli</taxon>
        <taxon>Bacillales</taxon>
        <taxon>Bacillaceae</taxon>
        <taxon>Alkalihalobacterium</taxon>
    </lineage>
</organism>